<dbReference type="PANTHER" id="PTHR43745:SF2">
    <property type="entry name" value="NITROREDUCTASE MJ1384-RELATED"/>
    <property type="match status" value="1"/>
</dbReference>
<dbReference type="NCBIfam" id="TIGR03605">
    <property type="entry name" value="antibiot_sagB"/>
    <property type="match status" value="1"/>
</dbReference>
<dbReference type="Pfam" id="PF00881">
    <property type="entry name" value="Nitroreductase"/>
    <property type="match status" value="1"/>
</dbReference>
<dbReference type="InterPro" id="IPR052544">
    <property type="entry name" value="Bacteriocin_Proc_Enz"/>
</dbReference>
<dbReference type="Gene3D" id="3.40.109.10">
    <property type="entry name" value="NADH Oxidase"/>
    <property type="match status" value="1"/>
</dbReference>
<comment type="caution">
    <text evidence="3">The sequence shown here is derived from an EMBL/GenBank/DDBJ whole genome shotgun (WGS) entry which is preliminary data.</text>
</comment>
<dbReference type="CDD" id="cd02142">
    <property type="entry name" value="McbC_SagB-like_oxidoreductase"/>
    <property type="match status" value="1"/>
</dbReference>
<feature type="region of interest" description="Disordered" evidence="1">
    <location>
        <begin position="1"/>
        <end position="22"/>
    </location>
</feature>
<dbReference type="PANTHER" id="PTHR43745">
    <property type="entry name" value="NITROREDUCTASE MJ1384-RELATED"/>
    <property type="match status" value="1"/>
</dbReference>
<sequence length="214" mass="23020">METANLAQSAIGLPHPPHNSQVPLETALASRSSCRRFARRLIPLESLSQLLWAGQGYDPETHRRTAPSAKQAYPLQLQVVTGEVGELVPDVYRYDPLHHQLHATGIGDVRATLQSLATEDQPWLAQAPLVLAISANLSMMTHLFGEQPPQGERGIRYAYIETGAVAENLQLQATALELGSVIVGAFNDRGVGQALDLEAGFAPTALVCVGHPAH</sequence>
<name>A0ABY1ZS87_9GAMM</name>
<proteinExistence type="predicted"/>
<dbReference type="InterPro" id="IPR000415">
    <property type="entry name" value="Nitroreductase-like"/>
</dbReference>
<organism evidence="3 4">
    <name type="scientific">Marinobacter halodurans</name>
    <dbReference type="NCBI Taxonomy" id="2528979"/>
    <lineage>
        <taxon>Bacteria</taxon>
        <taxon>Pseudomonadati</taxon>
        <taxon>Pseudomonadota</taxon>
        <taxon>Gammaproteobacteria</taxon>
        <taxon>Pseudomonadales</taxon>
        <taxon>Marinobacteraceae</taxon>
        <taxon>Marinobacter</taxon>
    </lineage>
</organism>
<evidence type="ECO:0000313" key="4">
    <source>
        <dbReference type="Proteomes" id="UP000313645"/>
    </source>
</evidence>
<dbReference type="SUPFAM" id="SSF55469">
    <property type="entry name" value="FMN-dependent nitroreductase-like"/>
    <property type="match status" value="1"/>
</dbReference>
<evidence type="ECO:0000256" key="1">
    <source>
        <dbReference type="SAM" id="MobiDB-lite"/>
    </source>
</evidence>
<protein>
    <submittedName>
        <fullName evidence="3">SagB/ThcOx family dehydrogenase</fullName>
    </submittedName>
</protein>
<feature type="domain" description="Nitroreductase" evidence="2">
    <location>
        <begin position="29"/>
        <end position="211"/>
    </location>
</feature>
<evidence type="ECO:0000259" key="2">
    <source>
        <dbReference type="Pfam" id="PF00881"/>
    </source>
</evidence>
<dbReference type="RefSeq" id="WP_131478899.1">
    <property type="nucleotide sequence ID" value="NZ_SJDL01000003.1"/>
</dbReference>
<dbReference type="EMBL" id="SJDL01000003">
    <property type="protein sequence ID" value="TBW58860.1"/>
    <property type="molecule type" value="Genomic_DNA"/>
</dbReference>
<reference evidence="3 4" key="1">
    <citation type="submission" date="2019-02" db="EMBL/GenBank/DDBJ databases">
        <title>Marinobacter halodurans sp. nov., a marine bacterium isolated from sea tidal flat.</title>
        <authorList>
            <person name="Yoo Y."/>
            <person name="Lee D.W."/>
            <person name="Kim B.S."/>
            <person name="Kim J.-J."/>
        </authorList>
    </citation>
    <scope>NUCLEOTIDE SEQUENCE [LARGE SCALE GENOMIC DNA]</scope>
    <source>
        <strain evidence="3 4">YJ-S3-2</strain>
    </source>
</reference>
<keyword evidence="4" id="KW-1185">Reference proteome</keyword>
<dbReference type="Proteomes" id="UP000313645">
    <property type="component" value="Unassembled WGS sequence"/>
</dbReference>
<dbReference type="InterPro" id="IPR020051">
    <property type="entry name" value="SagB-type_dehydrogenase"/>
</dbReference>
<accession>A0ABY1ZS87</accession>
<dbReference type="InterPro" id="IPR029479">
    <property type="entry name" value="Nitroreductase"/>
</dbReference>
<gene>
    <name evidence="3" type="ORF">EZI54_03025</name>
</gene>
<evidence type="ECO:0000313" key="3">
    <source>
        <dbReference type="EMBL" id="TBW58860.1"/>
    </source>
</evidence>